<protein>
    <submittedName>
        <fullName evidence="1">Uncharacterized protein</fullName>
    </submittedName>
</protein>
<reference evidence="1 2" key="1">
    <citation type="submission" date="2019-05" db="EMBL/GenBank/DDBJ databases">
        <title>Another draft genome of Portunus trituberculatus and its Hox gene families provides insights of decapod evolution.</title>
        <authorList>
            <person name="Jeong J.-H."/>
            <person name="Song I."/>
            <person name="Kim S."/>
            <person name="Choi T."/>
            <person name="Kim D."/>
            <person name="Ryu S."/>
            <person name="Kim W."/>
        </authorList>
    </citation>
    <scope>NUCLEOTIDE SEQUENCE [LARGE SCALE GENOMIC DNA]</scope>
    <source>
        <tissue evidence="1">Muscle</tissue>
    </source>
</reference>
<dbReference type="EMBL" id="VSRR010001765">
    <property type="protein sequence ID" value="MPC27546.1"/>
    <property type="molecule type" value="Genomic_DNA"/>
</dbReference>
<sequence>MLNTEKTAWHRPSSSSSSFISPFSPLLFLHFSFLPPLHTPATVHYQYTPASRNTPTDLENLVYYGKYGGAPSRAGSARPDDVTGYGVHGHGFPGWWLVTSRDSKNTIGNQFQNRKF</sequence>
<keyword evidence="2" id="KW-1185">Reference proteome</keyword>
<gene>
    <name evidence="1" type="ORF">E2C01_020719</name>
</gene>
<organism evidence="1 2">
    <name type="scientific">Portunus trituberculatus</name>
    <name type="common">Swimming crab</name>
    <name type="synonym">Neptunus trituberculatus</name>
    <dbReference type="NCBI Taxonomy" id="210409"/>
    <lineage>
        <taxon>Eukaryota</taxon>
        <taxon>Metazoa</taxon>
        <taxon>Ecdysozoa</taxon>
        <taxon>Arthropoda</taxon>
        <taxon>Crustacea</taxon>
        <taxon>Multicrustacea</taxon>
        <taxon>Malacostraca</taxon>
        <taxon>Eumalacostraca</taxon>
        <taxon>Eucarida</taxon>
        <taxon>Decapoda</taxon>
        <taxon>Pleocyemata</taxon>
        <taxon>Brachyura</taxon>
        <taxon>Eubrachyura</taxon>
        <taxon>Portunoidea</taxon>
        <taxon>Portunidae</taxon>
        <taxon>Portuninae</taxon>
        <taxon>Portunus</taxon>
    </lineage>
</organism>
<proteinExistence type="predicted"/>
<evidence type="ECO:0000313" key="2">
    <source>
        <dbReference type="Proteomes" id="UP000324222"/>
    </source>
</evidence>
<name>A0A5B7E331_PORTR</name>
<comment type="caution">
    <text evidence="1">The sequence shown here is derived from an EMBL/GenBank/DDBJ whole genome shotgun (WGS) entry which is preliminary data.</text>
</comment>
<dbReference type="Proteomes" id="UP000324222">
    <property type="component" value="Unassembled WGS sequence"/>
</dbReference>
<dbReference type="AlphaFoldDB" id="A0A5B7E331"/>
<accession>A0A5B7E331</accession>
<evidence type="ECO:0000313" key="1">
    <source>
        <dbReference type="EMBL" id="MPC27546.1"/>
    </source>
</evidence>